<sequence length="167" mass="18872">MKIQRLLWLISLFTFLVLAGCGQGSNNVYEENINGSSEEEMVEIDGLKYTMAVEKENDVIEVTLSLKNTLEKDAITVDFSSGHQFDIFIHDEDDNLLYDYAEGMMFTQAFITETINAGEELTFTDSWNSNNTTDAAPLKISSQLNIYQVDGTNLEGTPFKLEKTWTK</sequence>
<organism evidence="2 3">
    <name type="scientific">Salipaludibacillus neizhouensis</name>
    <dbReference type="NCBI Taxonomy" id="885475"/>
    <lineage>
        <taxon>Bacteria</taxon>
        <taxon>Bacillati</taxon>
        <taxon>Bacillota</taxon>
        <taxon>Bacilli</taxon>
        <taxon>Bacillales</taxon>
        <taxon>Bacillaceae</taxon>
    </lineage>
</organism>
<feature type="domain" description="Intracellular proteinase inhibitor BsuPI" evidence="1">
    <location>
        <begin position="48"/>
        <end position="131"/>
    </location>
</feature>
<dbReference type="RefSeq" id="WP_110935077.1">
    <property type="nucleotide sequence ID" value="NZ_KZ614146.1"/>
</dbReference>
<dbReference type="EMBL" id="PDOE01000003">
    <property type="protein sequence ID" value="RKL67761.1"/>
    <property type="molecule type" value="Genomic_DNA"/>
</dbReference>
<name>A0A3A9KBA9_9BACI</name>
<dbReference type="PROSITE" id="PS51257">
    <property type="entry name" value="PROKAR_LIPOPROTEIN"/>
    <property type="match status" value="1"/>
</dbReference>
<dbReference type="Gene3D" id="2.60.40.2360">
    <property type="entry name" value="Intracellular proteinase inhibitor BsuPI"/>
    <property type="match status" value="1"/>
</dbReference>
<reference evidence="2 3" key="1">
    <citation type="submission" date="2017-10" db="EMBL/GenBank/DDBJ databases">
        <title>Bacillus sp. nov., a halophilic bacterium isolated from a Keqin Lake.</title>
        <authorList>
            <person name="Wang H."/>
        </authorList>
    </citation>
    <scope>NUCLEOTIDE SEQUENCE [LARGE SCALE GENOMIC DNA]</scope>
    <source>
        <strain evidence="2 3">KCTC 13187</strain>
    </source>
</reference>
<dbReference type="InterPro" id="IPR020481">
    <property type="entry name" value="Intracell_prot_inh_BsuPI"/>
</dbReference>
<dbReference type="Proteomes" id="UP000281498">
    <property type="component" value="Unassembled WGS sequence"/>
</dbReference>
<dbReference type="Pfam" id="PF12690">
    <property type="entry name" value="BsuPI"/>
    <property type="match status" value="1"/>
</dbReference>
<evidence type="ECO:0000259" key="1">
    <source>
        <dbReference type="Pfam" id="PF12690"/>
    </source>
</evidence>
<gene>
    <name evidence="2" type="ORF">CR203_10475</name>
</gene>
<proteinExistence type="predicted"/>
<accession>A0A3A9KBA9</accession>
<keyword evidence="3" id="KW-1185">Reference proteome</keyword>
<dbReference type="OrthoDB" id="1357684at2"/>
<dbReference type="InterPro" id="IPR038144">
    <property type="entry name" value="IPI"/>
</dbReference>
<comment type="caution">
    <text evidence="2">The sequence shown here is derived from an EMBL/GenBank/DDBJ whole genome shotgun (WGS) entry which is preliminary data.</text>
</comment>
<protein>
    <recommendedName>
        <fullName evidence="1">Intracellular proteinase inhibitor BsuPI domain-containing protein</fullName>
    </recommendedName>
</protein>
<evidence type="ECO:0000313" key="3">
    <source>
        <dbReference type="Proteomes" id="UP000281498"/>
    </source>
</evidence>
<dbReference type="AlphaFoldDB" id="A0A3A9KBA9"/>
<evidence type="ECO:0000313" key="2">
    <source>
        <dbReference type="EMBL" id="RKL67761.1"/>
    </source>
</evidence>